<evidence type="ECO:0008006" key="5">
    <source>
        <dbReference type="Google" id="ProtNLM"/>
    </source>
</evidence>
<keyword evidence="2" id="KW-0732">Signal</keyword>
<gene>
    <name evidence="3" type="ORF">BFS35_001800</name>
</gene>
<name>A0A2G5NT43_9STAP</name>
<dbReference type="Proteomes" id="UP000229523">
    <property type="component" value="Unassembled WGS sequence"/>
</dbReference>
<reference evidence="3 4" key="1">
    <citation type="journal article" date="2018" name="Front. Microbiol.">
        <title>Description and Comparative Genomics of Macrococcus caseolyticus subsp. hominis subsp. nov., Macrococcus goetzii sp. nov., Macrococcus epidermidis sp. nov., and Macrococcus bohemicus sp. nov., Novel Macrococci From Human Clinical Material With Virulence Potential and Suspected Uptake of Foreign DNA by Natural Transformation.</title>
        <authorList>
            <person name="Maslanova I."/>
            <person name="Wertheimer Z."/>
            <person name="Sedlacek I."/>
            <person name="Svec P."/>
            <person name="Indrakova A."/>
            <person name="Kovarovic V."/>
            <person name="Schumann P."/>
            <person name="Sproer C."/>
            <person name="Kralova S."/>
            <person name="Sedo O."/>
            <person name="Kristofova L."/>
            <person name="Vrbovska V."/>
            <person name="Fuzik T."/>
            <person name="Petras P."/>
            <person name="Zdrahal Z."/>
            <person name="Ruzickova V."/>
            <person name="Doskar J."/>
            <person name="Pantucek R."/>
        </authorList>
    </citation>
    <scope>NUCLEOTIDE SEQUENCE [LARGE SCALE GENOMIC DNA]</scope>
    <source>
        <strain evidence="3 4">CCM 4927</strain>
    </source>
</reference>
<dbReference type="Gene3D" id="1.10.287.1490">
    <property type="match status" value="1"/>
</dbReference>
<keyword evidence="1" id="KW-0175">Coiled coil</keyword>
<evidence type="ECO:0000313" key="3">
    <source>
        <dbReference type="EMBL" id="RAI82442.1"/>
    </source>
</evidence>
<feature type="signal peptide" evidence="2">
    <location>
        <begin position="1"/>
        <end position="22"/>
    </location>
</feature>
<dbReference type="EMBL" id="MJBI02000001">
    <property type="protein sequence ID" value="RAI82442.1"/>
    <property type="molecule type" value="Genomic_DNA"/>
</dbReference>
<evidence type="ECO:0000256" key="1">
    <source>
        <dbReference type="SAM" id="Coils"/>
    </source>
</evidence>
<keyword evidence="4" id="KW-1185">Reference proteome</keyword>
<evidence type="ECO:0000313" key="4">
    <source>
        <dbReference type="Proteomes" id="UP000229523"/>
    </source>
</evidence>
<protein>
    <recommendedName>
        <fullName evidence="5">Lipoprotein</fullName>
    </recommendedName>
</protein>
<evidence type="ECO:0000256" key="2">
    <source>
        <dbReference type="SAM" id="SignalP"/>
    </source>
</evidence>
<sequence>MKKIFLLLSTSLLLTACGPSEAEQLTKEKNTLSKEVEHLKEKVENEKTKHISKNNTLNNIENELKQAKSGNTITNDLYTQNFKAYTTQLATAFKTYSDIEGKIDQLKGDVMVSDRLSEVKQTIDDAVQTYEAPFKKANPPKTFEDIHEQIQDANKHMKIAISKIKKGYDKKDKTLVSEGKATLQKVIDQFNEIQFQ</sequence>
<feature type="chain" id="PRO_5030047499" description="Lipoprotein" evidence="2">
    <location>
        <begin position="23"/>
        <end position="196"/>
    </location>
</feature>
<dbReference type="AlphaFoldDB" id="A0A2G5NT43"/>
<dbReference type="PROSITE" id="PS51257">
    <property type="entry name" value="PROKAR_LIPOPROTEIN"/>
    <property type="match status" value="1"/>
</dbReference>
<comment type="caution">
    <text evidence="3">The sequence shown here is derived from an EMBL/GenBank/DDBJ whole genome shotgun (WGS) entry which is preliminary data.</text>
</comment>
<feature type="coiled-coil region" evidence="1">
    <location>
        <begin position="22"/>
        <end position="63"/>
    </location>
</feature>
<organism evidence="3 4">
    <name type="scientific">Macrococcoides goetzii</name>
    <dbReference type="NCBI Taxonomy" id="1891097"/>
    <lineage>
        <taxon>Bacteria</taxon>
        <taxon>Bacillati</taxon>
        <taxon>Bacillota</taxon>
        <taxon>Bacilli</taxon>
        <taxon>Bacillales</taxon>
        <taxon>Staphylococcaceae</taxon>
        <taxon>Macrococcoides</taxon>
    </lineage>
</organism>
<dbReference type="RefSeq" id="WP_099578417.1">
    <property type="nucleotide sequence ID" value="NZ_MJBI02000001.1"/>
</dbReference>
<accession>A0A2G5NT43</accession>
<proteinExistence type="predicted"/>